<accession>A0AAC9LKS9</accession>
<dbReference type="RefSeq" id="WP_076731848.1">
    <property type="nucleotide sequence ID" value="NZ_CP019352.1"/>
</dbReference>
<evidence type="ECO:0000259" key="1">
    <source>
        <dbReference type="Pfam" id="PF03781"/>
    </source>
</evidence>
<proteinExistence type="predicted"/>
<reference evidence="2 3" key="1">
    <citation type="submission" date="2017-01" db="EMBL/GenBank/DDBJ databases">
        <title>Complete genome of Lacinutrix venerupis DOK2-8 isolated from seawater in Dokdo.</title>
        <authorList>
            <person name="Chi W.-J."/>
            <person name="Kim J.H."/>
        </authorList>
    </citation>
    <scope>NUCLEOTIDE SEQUENCE [LARGE SCALE GENOMIC DNA]</scope>
    <source>
        <strain evidence="2 3">DOK2-8</strain>
    </source>
</reference>
<dbReference type="Gene3D" id="3.90.1580.10">
    <property type="entry name" value="paralog of FGE (formylglycine-generating enzyme)"/>
    <property type="match status" value="1"/>
</dbReference>
<dbReference type="EMBL" id="CP019352">
    <property type="protein sequence ID" value="APX99209.1"/>
    <property type="molecule type" value="Genomic_DNA"/>
</dbReference>
<dbReference type="InterPro" id="IPR016187">
    <property type="entry name" value="CTDL_fold"/>
</dbReference>
<dbReference type="PANTHER" id="PTHR23150">
    <property type="entry name" value="SULFATASE MODIFYING FACTOR 1, 2"/>
    <property type="match status" value="1"/>
</dbReference>
<sequence>MKSINFLTYILPTLIILVLTSCREEKKQDKILQSPFETAIKQKALIIDKPENINTPKGMVWVKGKTFTQGAKAGDKFAMMREKPAHQVSVDGFFIDITEVTNKQFTAFVNATKYITVAERPIDWEVMKVELPEDTPKPHDSILKPGSLVFNKNVKTVANMENYGQWWTWKIGANWKHPEGPNSSIEGKDDYPVVHIALEDAQAYCKWANKRLPTEAEWESAAQGNNKNAIYTWGNDSSIVNKNANTWQGQFPIKNENKDGFKSIAPVKSYPANSIGIHDMLGNVWEWTNDLYNSNYYNKLKTLKSNINPQGADSYYNSQNPYQVEMIIKGGSYLCHESYCASFRISARMSTSKDSGSDHLGFRTVKSLPLLKKE</sequence>
<dbReference type="InterPro" id="IPR051043">
    <property type="entry name" value="Sulfatase_Mod_Factor_Kinase"/>
</dbReference>
<gene>
    <name evidence="2" type="ORF">BWR22_02430</name>
</gene>
<dbReference type="KEGG" id="lvn:BWR22_02430"/>
<name>A0AAC9LKS9_9FLAO</name>
<dbReference type="SUPFAM" id="SSF56436">
    <property type="entry name" value="C-type lectin-like"/>
    <property type="match status" value="1"/>
</dbReference>
<evidence type="ECO:0000313" key="3">
    <source>
        <dbReference type="Proteomes" id="UP000187506"/>
    </source>
</evidence>
<organism evidence="2 3">
    <name type="scientific">Lacinutrix venerupis</name>
    <dbReference type="NCBI Taxonomy" id="1486034"/>
    <lineage>
        <taxon>Bacteria</taxon>
        <taxon>Pseudomonadati</taxon>
        <taxon>Bacteroidota</taxon>
        <taxon>Flavobacteriia</taxon>
        <taxon>Flavobacteriales</taxon>
        <taxon>Flavobacteriaceae</taxon>
        <taxon>Lacinutrix</taxon>
    </lineage>
</organism>
<dbReference type="Proteomes" id="UP000187506">
    <property type="component" value="Chromosome"/>
</dbReference>
<dbReference type="GO" id="GO:0120147">
    <property type="term" value="F:formylglycine-generating oxidase activity"/>
    <property type="evidence" value="ECO:0007669"/>
    <property type="project" value="TreeGrafter"/>
</dbReference>
<dbReference type="InterPro" id="IPR005532">
    <property type="entry name" value="SUMF_dom"/>
</dbReference>
<feature type="domain" description="Sulfatase-modifying factor enzyme-like" evidence="1">
    <location>
        <begin position="57"/>
        <end position="366"/>
    </location>
</feature>
<dbReference type="PANTHER" id="PTHR23150:SF19">
    <property type="entry name" value="FORMYLGLYCINE-GENERATING ENZYME"/>
    <property type="match status" value="1"/>
</dbReference>
<dbReference type="PROSITE" id="PS51257">
    <property type="entry name" value="PROKAR_LIPOPROTEIN"/>
    <property type="match status" value="1"/>
</dbReference>
<dbReference type="AlphaFoldDB" id="A0AAC9LKS9"/>
<evidence type="ECO:0000313" key="2">
    <source>
        <dbReference type="EMBL" id="APX99209.1"/>
    </source>
</evidence>
<protein>
    <submittedName>
        <fullName evidence="2">Sulfatase</fullName>
    </submittedName>
</protein>
<dbReference type="Pfam" id="PF03781">
    <property type="entry name" value="FGE-sulfatase"/>
    <property type="match status" value="1"/>
</dbReference>
<dbReference type="InterPro" id="IPR042095">
    <property type="entry name" value="SUMF_sf"/>
</dbReference>
<keyword evidence="3" id="KW-1185">Reference proteome</keyword>